<dbReference type="AlphaFoldDB" id="A0A0B6Z567"/>
<protein>
    <submittedName>
        <fullName evidence="1">Uncharacterized protein</fullName>
    </submittedName>
</protein>
<proteinExistence type="predicted"/>
<sequence>CNSWIEIRLINKSRELGVPRAQCVVVAVHGSQTQNSVPGDGYNETTHHVLLHGLSPLPLPNRVHTLSSHTVGHVHHHSNSSPMNQT</sequence>
<name>A0A0B6Z567_9EUPU</name>
<accession>A0A0B6Z567</accession>
<evidence type="ECO:0000313" key="1">
    <source>
        <dbReference type="EMBL" id="CEK63497.1"/>
    </source>
</evidence>
<dbReference type="EMBL" id="HACG01016632">
    <property type="protein sequence ID" value="CEK63497.1"/>
    <property type="molecule type" value="Transcribed_RNA"/>
</dbReference>
<reference evidence="1" key="1">
    <citation type="submission" date="2014-12" db="EMBL/GenBank/DDBJ databases">
        <title>Insight into the proteome of Arion vulgaris.</title>
        <authorList>
            <person name="Aradska J."/>
            <person name="Bulat T."/>
            <person name="Smidak R."/>
            <person name="Sarate P."/>
            <person name="Gangsoo J."/>
            <person name="Sialana F."/>
            <person name="Bilban M."/>
            <person name="Lubec G."/>
        </authorList>
    </citation>
    <scope>NUCLEOTIDE SEQUENCE</scope>
    <source>
        <tissue evidence="1">Skin</tissue>
    </source>
</reference>
<organism evidence="1">
    <name type="scientific">Arion vulgaris</name>
    <dbReference type="NCBI Taxonomy" id="1028688"/>
    <lineage>
        <taxon>Eukaryota</taxon>
        <taxon>Metazoa</taxon>
        <taxon>Spiralia</taxon>
        <taxon>Lophotrochozoa</taxon>
        <taxon>Mollusca</taxon>
        <taxon>Gastropoda</taxon>
        <taxon>Heterobranchia</taxon>
        <taxon>Euthyneura</taxon>
        <taxon>Panpulmonata</taxon>
        <taxon>Eupulmonata</taxon>
        <taxon>Stylommatophora</taxon>
        <taxon>Helicina</taxon>
        <taxon>Arionoidea</taxon>
        <taxon>Arionidae</taxon>
        <taxon>Arion</taxon>
    </lineage>
</organism>
<gene>
    <name evidence="1" type="primary">ORF48503</name>
</gene>
<feature type="non-terminal residue" evidence="1">
    <location>
        <position position="1"/>
    </location>
</feature>